<gene>
    <name evidence="4" type="ORF">PAC_08436</name>
</gene>
<comment type="similarity">
    <text evidence="1">Belongs to the AFG1 ATPase family.</text>
</comment>
<proteinExistence type="inferred from homology"/>
<evidence type="ECO:0000256" key="3">
    <source>
        <dbReference type="ARBA" id="ARBA00022840"/>
    </source>
</evidence>
<evidence type="ECO:0008006" key="6">
    <source>
        <dbReference type="Google" id="ProtNLM"/>
    </source>
</evidence>
<dbReference type="OrthoDB" id="548867at2759"/>
<dbReference type="Pfam" id="PF03969">
    <property type="entry name" value="AFG1_ATPase"/>
    <property type="match status" value="1"/>
</dbReference>
<reference evidence="4 5" key="1">
    <citation type="submission" date="2016-03" db="EMBL/GenBank/DDBJ databases">
        <authorList>
            <person name="Ploux O."/>
        </authorList>
    </citation>
    <scope>NUCLEOTIDE SEQUENCE [LARGE SCALE GENOMIC DNA]</scope>
    <source>
        <strain evidence="4 5">UAMH 11012</strain>
    </source>
</reference>
<dbReference type="SUPFAM" id="SSF52540">
    <property type="entry name" value="P-loop containing nucleoside triphosphate hydrolases"/>
    <property type="match status" value="1"/>
</dbReference>
<keyword evidence="3" id="KW-0067">ATP-binding</keyword>
<dbReference type="PANTHER" id="PTHR12169">
    <property type="entry name" value="ATPASE N2B"/>
    <property type="match status" value="1"/>
</dbReference>
<dbReference type="EMBL" id="FJOG01000012">
    <property type="protein sequence ID" value="CZR58544.1"/>
    <property type="molecule type" value="Genomic_DNA"/>
</dbReference>
<dbReference type="PANTHER" id="PTHR12169:SF6">
    <property type="entry name" value="AFG1-LIKE ATPASE"/>
    <property type="match status" value="1"/>
</dbReference>
<dbReference type="GO" id="GO:0005524">
    <property type="term" value="F:ATP binding"/>
    <property type="evidence" value="ECO:0007669"/>
    <property type="project" value="UniProtKB-KW"/>
</dbReference>
<sequence length="415" mass="45853">MSKSSLPSAYKALLKRHRLVQNPGQAALITRLANLQNDLTLSHHAQPPLKGVYIYGDVGTGKSRIADLFATTLPPSISSRRIHFHKFMMDIHMRLHHARSQASYAGDPLVQIGRDVRNESRVLCFDEFQVTDIADALILSRLFGAIWESGGVMVSTSNRPPEKLYANGLNRSLFLPFIDELQRRCDVWRMDGSEDYRMGKGRDGRLSVFFTEGREFQKSLAGAIGCSEMRVAVIPVLMGRQLKVAAAPAESGKKVVASTFEDLCQDFLGSTDYYALCKEASTLYLTGLRQFKSDELDYVRRFITLVDLAYEAKTRIICLSSVPLFAVFLNIVPRRIYVEGALQRDLGRRMTVKGEGGSSSSMMSTFIGEIEWSATGLAEASLASGGPGETDVGFAVGRAVSRLNEMGSKNYGVHD</sequence>
<dbReference type="NCBIfam" id="NF040713">
    <property type="entry name" value="ZapE"/>
    <property type="match status" value="1"/>
</dbReference>
<dbReference type="InterPro" id="IPR027417">
    <property type="entry name" value="P-loop_NTPase"/>
</dbReference>
<evidence type="ECO:0000313" key="5">
    <source>
        <dbReference type="Proteomes" id="UP000184330"/>
    </source>
</evidence>
<evidence type="ECO:0000256" key="1">
    <source>
        <dbReference type="ARBA" id="ARBA00010322"/>
    </source>
</evidence>
<accession>A0A1L7X0K4</accession>
<evidence type="ECO:0000313" key="4">
    <source>
        <dbReference type="EMBL" id="CZR58544.1"/>
    </source>
</evidence>
<keyword evidence="2" id="KW-0547">Nucleotide-binding</keyword>
<organism evidence="4 5">
    <name type="scientific">Phialocephala subalpina</name>
    <dbReference type="NCBI Taxonomy" id="576137"/>
    <lineage>
        <taxon>Eukaryota</taxon>
        <taxon>Fungi</taxon>
        <taxon>Dikarya</taxon>
        <taxon>Ascomycota</taxon>
        <taxon>Pezizomycotina</taxon>
        <taxon>Leotiomycetes</taxon>
        <taxon>Helotiales</taxon>
        <taxon>Mollisiaceae</taxon>
        <taxon>Phialocephala</taxon>
        <taxon>Phialocephala fortinii species complex</taxon>
    </lineage>
</organism>
<evidence type="ECO:0000256" key="2">
    <source>
        <dbReference type="ARBA" id="ARBA00022741"/>
    </source>
</evidence>
<dbReference type="GO" id="GO:0016887">
    <property type="term" value="F:ATP hydrolysis activity"/>
    <property type="evidence" value="ECO:0007669"/>
    <property type="project" value="InterPro"/>
</dbReference>
<dbReference type="InterPro" id="IPR005654">
    <property type="entry name" value="ATPase_AFG1-like"/>
</dbReference>
<protein>
    <recommendedName>
        <fullName evidence="6">AFG1-ATPase family protein</fullName>
    </recommendedName>
</protein>
<dbReference type="GO" id="GO:0005739">
    <property type="term" value="C:mitochondrion"/>
    <property type="evidence" value="ECO:0007669"/>
    <property type="project" value="TreeGrafter"/>
</dbReference>
<keyword evidence="5" id="KW-1185">Reference proteome</keyword>
<dbReference type="Gene3D" id="3.40.50.300">
    <property type="entry name" value="P-loop containing nucleotide triphosphate hydrolases"/>
    <property type="match status" value="1"/>
</dbReference>
<name>A0A1L7X0K4_9HELO</name>
<dbReference type="Proteomes" id="UP000184330">
    <property type="component" value="Unassembled WGS sequence"/>
</dbReference>
<dbReference type="AlphaFoldDB" id="A0A1L7X0K4"/>